<dbReference type="EMBL" id="CAJNNV010002474">
    <property type="protein sequence ID" value="CAE8587242.1"/>
    <property type="molecule type" value="Genomic_DNA"/>
</dbReference>
<evidence type="ECO:0000313" key="1">
    <source>
        <dbReference type="EMBL" id="CAE8587242.1"/>
    </source>
</evidence>
<accession>A0A813DL49</accession>
<proteinExistence type="predicted"/>
<keyword evidence="2" id="KW-1185">Reference proteome</keyword>
<comment type="caution">
    <text evidence="1">The sequence shown here is derived from an EMBL/GenBank/DDBJ whole genome shotgun (WGS) entry which is preliminary data.</text>
</comment>
<sequence>FSPWRSCSRAPLLLASAGRDRAVMVFRIDVQCGASRLEASRATLLLSLPHHSASVHRVALFVARSKATPSSELDYEESTHLAVCTADQLLVRELEISSRTGVTVRNSTRQQASRGVSWSGLCSHPVKAAFFAASSDRRVLQLDAAGKIEQEVRLTGSLLLELTGSLQPSADGRLLAVSLTGSAGILLLDVQNGLQPLCRMAAGQ</sequence>
<dbReference type="InterPro" id="IPR015943">
    <property type="entry name" value="WD40/YVTN_repeat-like_dom_sf"/>
</dbReference>
<feature type="non-terminal residue" evidence="1">
    <location>
        <position position="1"/>
    </location>
</feature>
<dbReference type="OrthoDB" id="429642at2759"/>
<evidence type="ECO:0000313" key="2">
    <source>
        <dbReference type="Proteomes" id="UP000654075"/>
    </source>
</evidence>
<protein>
    <submittedName>
        <fullName evidence="1">Uncharacterized protein</fullName>
    </submittedName>
</protein>
<reference evidence="1" key="1">
    <citation type="submission" date="2021-02" db="EMBL/GenBank/DDBJ databases">
        <authorList>
            <person name="Dougan E. K."/>
            <person name="Rhodes N."/>
            <person name="Thang M."/>
            <person name="Chan C."/>
        </authorList>
    </citation>
    <scope>NUCLEOTIDE SEQUENCE</scope>
</reference>
<name>A0A813DL49_POLGL</name>
<gene>
    <name evidence="1" type="ORF">PGLA1383_LOCUS6083</name>
</gene>
<dbReference type="Gene3D" id="2.130.10.10">
    <property type="entry name" value="YVTN repeat-like/Quinoprotein amine dehydrogenase"/>
    <property type="match status" value="1"/>
</dbReference>
<organism evidence="1 2">
    <name type="scientific">Polarella glacialis</name>
    <name type="common">Dinoflagellate</name>
    <dbReference type="NCBI Taxonomy" id="89957"/>
    <lineage>
        <taxon>Eukaryota</taxon>
        <taxon>Sar</taxon>
        <taxon>Alveolata</taxon>
        <taxon>Dinophyceae</taxon>
        <taxon>Suessiales</taxon>
        <taxon>Suessiaceae</taxon>
        <taxon>Polarella</taxon>
    </lineage>
</organism>
<dbReference type="SUPFAM" id="SSF101908">
    <property type="entry name" value="Putative isomerase YbhE"/>
    <property type="match status" value="1"/>
</dbReference>
<dbReference type="Proteomes" id="UP000654075">
    <property type="component" value="Unassembled WGS sequence"/>
</dbReference>
<feature type="non-terminal residue" evidence="1">
    <location>
        <position position="204"/>
    </location>
</feature>
<dbReference type="AlphaFoldDB" id="A0A813DL49"/>